<dbReference type="Pfam" id="PF13375">
    <property type="entry name" value="RnfC_N"/>
    <property type="match status" value="1"/>
</dbReference>
<feature type="region of interest" description="Disordered" evidence="9">
    <location>
        <begin position="682"/>
        <end position="721"/>
    </location>
</feature>
<evidence type="ECO:0000256" key="4">
    <source>
        <dbReference type="ARBA" id="ARBA00022737"/>
    </source>
</evidence>
<comment type="similarity">
    <text evidence="8">Belongs to the 4Fe4S bacterial-type ferredoxin family. RnfC subfamily.</text>
</comment>
<comment type="function">
    <text evidence="8">Part of a membrane-bound complex that couples electron transfer with translocation of ions across the membrane.</text>
</comment>
<dbReference type="GO" id="GO:0005886">
    <property type="term" value="C:plasma membrane"/>
    <property type="evidence" value="ECO:0007669"/>
    <property type="project" value="UniProtKB-SubCell"/>
</dbReference>
<feature type="binding site" evidence="8">
    <location>
        <position position="451"/>
    </location>
    <ligand>
        <name>[4Fe-4S] cluster</name>
        <dbReference type="ChEBI" id="CHEBI:49883"/>
        <label>2</label>
    </ligand>
</feature>
<proteinExistence type="inferred from homology"/>
<dbReference type="GO" id="GO:0051539">
    <property type="term" value="F:4 iron, 4 sulfur cluster binding"/>
    <property type="evidence" value="ECO:0007669"/>
    <property type="project" value="UniProtKB-KW"/>
</dbReference>
<dbReference type="InterPro" id="IPR037225">
    <property type="entry name" value="Nuo51_FMN-bd_sf"/>
</dbReference>
<feature type="domain" description="4Fe-4S ferredoxin-type" evidence="10">
    <location>
        <begin position="400"/>
        <end position="429"/>
    </location>
</feature>
<keyword evidence="12" id="KW-1185">Reference proteome</keyword>
<dbReference type="InterPro" id="IPR017900">
    <property type="entry name" value="4Fe4S_Fe_S_CS"/>
</dbReference>
<protein>
    <recommendedName>
        <fullName evidence="8">Ion-translocating oxidoreductase complex subunit C</fullName>
        <ecNumber evidence="8">7.-.-.-</ecNumber>
    </recommendedName>
    <alternativeName>
        <fullName evidence="8">Rnf electron transport complex subunit C</fullName>
    </alternativeName>
</protein>
<dbReference type="PANTHER" id="PTHR43034">
    <property type="entry name" value="ION-TRANSLOCATING OXIDOREDUCTASE COMPLEX SUBUNIT C"/>
    <property type="match status" value="1"/>
</dbReference>
<dbReference type="GO" id="GO:0022900">
    <property type="term" value="P:electron transport chain"/>
    <property type="evidence" value="ECO:0007669"/>
    <property type="project" value="UniProtKB-UniRule"/>
</dbReference>
<dbReference type="HAMAP" id="MF_00461">
    <property type="entry name" value="RsxC_RnfC"/>
    <property type="match status" value="1"/>
</dbReference>
<feature type="binding site" evidence="8">
    <location>
        <position position="454"/>
    </location>
    <ligand>
        <name>[4Fe-4S] cluster</name>
        <dbReference type="ChEBI" id="CHEBI:49883"/>
        <label>2</label>
    </ligand>
</feature>
<feature type="binding site" evidence="8">
    <location>
        <position position="458"/>
    </location>
    <ligand>
        <name>[4Fe-4S] cluster</name>
        <dbReference type="ChEBI" id="CHEBI:49883"/>
        <label>1</label>
    </ligand>
</feature>
<keyword evidence="6 8" id="KW-0408">Iron</keyword>
<dbReference type="Proteomes" id="UP000184170">
    <property type="component" value="Unassembled WGS sequence"/>
</dbReference>
<dbReference type="InterPro" id="IPR017896">
    <property type="entry name" value="4Fe4S_Fe-S-bd"/>
</dbReference>
<evidence type="ECO:0000256" key="7">
    <source>
        <dbReference type="ARBA" id="ARBA00023014"/>
    </source>
</evidence>
<evidence type="ECO:0000256" key="8">
    <source>
        <dbReference type="HAMAP-Rule" id="MF_00461"/>
    </source>
</evidence>
<feature type="region of interest" description="Disordered" evidence="9">
    <location>
        <begin position="1"/>
        <end position="62"/>
    </location>
</feature>
<feature type="compositionally biased region" description="Basic and acidic residues" evidence="9">
    <location>
        <begin position="698"/>
        <end position="712"/>
    </location>
</feature>
<feature type="binding site" evidence="8">
    <location>
        <position position="419"/>
    </location>
    <ligand>
        <name>[4Fe-4S] cluster</name>
        <dbReference type="ChEBI" id="CHEBI:49883"/>
        <label>2</label>
    </ligand>
</feature>
<evidence type="ECO:0000256" key="3">
    <source>
        <dbReference type="ARBA" id="ARBA00022723"/>
    </source>
</evidence>
<evidence type="ECO:0000313" key="11">
    <source>
        <dbReference type="EMBL" id="SHF60729.1"/>
    </source>
</evidence>
<dbReference type="STRING" id="494016.SAMN04487965_2372"/>
<feature type="binding site" evidence="8">
    <location>
        <position position="412"/>
    </location>
    <ligand>
        <name>[4Fe-4S] cluster</name>
        <dbReference type="ChEBI" id="CHEBI:49883"/>
        <label>1</label>
    </ligand>
</feature>
<dbReference type="GO" id="GO:0046872">
    <property type="term" value="F:metal ion binding"/>
    <property type="evidence" value="ECO:0007669"/>
    <property type="project" value="UniProtKB-KW"/>
</dbReference>
<keyword evidence="3 8" id="KW-0479">Metal-binding</keyword>
<dbReference type="EMBL" id="FQVA01000002">
    <property type="protein sequence ID" value="SHF60729.1"/>
    <property type="molecule type" value="Genomic_DNA"/>
</dbReference>
<dbReference type="Gene3D" id="3.40.50.11540">
    <property type="entry name" value="NADH-ubiquinone oxidoreductase 51kDa subunit"/>
    <property type="match status" value="1"/>
</dbReference>
<evidence type="ECO:0000256" key="2">
    <source>
        <dbReference type="ARBA" id="ARBA00022485"/>
    </source>
</evidence>
<feature type="compositionally biased region" description="Basic and acidic residues" evidence="9">
    <location>
        <begin position="503"/>
        <end position="527"/>
    </location>
</feature>
<keyword evidence="1 8" id="KW-0813">Transport</keyword>
<feature type="binding site" evidence="8">
    <location>
        <position position="409"/>
    </location>
    <ligand>
        <name>[4Fe-4S] cluster</name>
        <dbReference type="ChEBI" id="CHEBI:49883"/>
        <label>1</label>
    </ligand>
</feature>
<dbReference type="SUPFAM" id="SSF142019">
    <property type="entry name" value="Nqo1 FMN-binding domain-like"/>
    <property type="match status" value="1"/>
</dbReference>
<evidence type="ECO:0000313" key="12">
    <source>
        <dbReference type="Proteomes" id="UP000184170"/>
    </source>
</evidence>
<evidence type="ECO:0000256" key="9">
    <source>
        <dbReference type="SAM" id="MobiDB-lite"/>
    </source>
</evidence>
<feature type="domain" description="4Fe-4S ferredoxin-type" evidence="10">
    <location>
        <begin position="439"/>
        <end position="467"/>
    </location>
</feature>
<dbReference type="PROSITE" id="PS51379">
    <property type="entry name" value="4FE4S_FER_2"/>
    <property type="match status" value="2"/>
</dbReference>
<feature type="compositionally biased region" description="Basic and acidic residues" evidence="9">
    <location>
        <begin position="1"/>
        <end position="28"/>
    </location>
</feature>
<dbReference type="InterPro" id="IPR010208">
    <property type="entry name" value="Ion_transpt_RnfC/RsxC"/>
</dbReference>
<keyword evidence="8" id="KW-1003">Cell membrane</keyword>
<dbReference type="Gene3D" id="3.30.70.20">
    <property type="match status" value="1"/>
</dbReference>
<feature type="binding site" evidence="8">
    <location>
        <position position="448"/>
    </location>
    <ligand>
        <name>[4Fe-4S] cluster</name>
        <dbReference type="ChEBI" id="CHEBI:49883"/>
        <label>2</label>
    </ligand>
</feature>
<comment type="subunit">
    <text evidence="8">The complex is composed of six subunits: RnfA, RnfB, RnfC, RnfD, RnfE and RnfG.</text>
</comment>
<keyword evidence="8" id="KW-0997">Cell inner membrane</keyword>
<organism evidence="11 12">
    <name type="scientific">Microbulbifer donghaiensis</name>
    <dbReference type="NCBI Taxonomy" id="494016"/>
    <lineage>
        <taxon>Bacteria</taxon>
        <taxon>Pseudomonadati</taxon>
        <taxon>Pseudomonadota</taxon>
        <taxon>Gammaproteobacteria</taxon>
        <taxon>Cellvibrionales</taxon>
        <taxon>Microbulbiferaceae</taxon>
        <taxon>Microbulbifer</taxon>
    </lineage>
</organism>
<feature type="binding site" evidence="8">
    <location>
        <position position="415"/>
    </location>
    <ligand>
        <name>[4Fe-4S] cluster</name>
        <dbReference type="ChEBI" id="CHEBI:49883"/>
        <label>1</label>
    </ligand>
</feature>
<evidence type="ECO:0000256" key="6">
    <source>
        <dbReference type="ARBA" id="ARBA00023004"/>
    </source>
</evidence>
<keyword evidence="8" id="KW-1278">Translocase</keyword>
<keyword evidence="5 8" id="KW-0249">Electron transport</keyword>
<evidence type="ECO:0000256" key="1">
    <source>
        <dbReference type="ARBA" id="ARBA00022448"/>
    </source>
</evidence>
<dbReference type="NCBIfam" id="TIGR01945">
    <property type="entry name" value="rnfC"/>
    <property type="match status" value="1"/>
</dbReference>
<keyword evidence="4 8" id="KW-0677">Repeat</keyword>
<gene>
    <name evidence="8" type="primary">rnfC</name>
    <name evidence="11" type="ORF">SAMN04487965_2372</name>
</gene>
<dbReference type="PANTHER" id="PTHR43034:SF2">
    <property type="entry name" value="ION-TRANSLOCATING OXIDOREDUCTASE COMPLEX SUBUNIT C"/>
    <property type="match status" value="1"/>
</dbReference>
<sequence length="721" mass="78743">MSPEQEKVSATQQREERRQSVEERRAAREQMLIASEKARELRPNDFPGGVHPPENKHQSTGEPIGSIALAEDLVVPLLQGAGATSLPLVNLGDYVMKGQKIAEADGLISCPVHAPSSGKVVAIEPCAVPHPSGMPADSIVIRTDGEERWCELEPCEDFRQLEPVELLEKIRECGIAGMGGAGFPTAVKLDPHGGAEIDTLIVNGTECEPYITADDMLMRERAAEIIAGVKILAYILDEPERVLIGIEDNKPEAIAAMREAAKDTRFDIVVFPTKYPSGGEKQLIQILTGREVPNQGLPANVGIVCQNVGTARAVYRAVRFGEPLISRVTTVVGEALERSRNIDVPIGTPIHHILQQHGAHRGRMQKVIIGGPMMGYTIDDENAPVIKTTNCILVPTAEELPPSPPAKACIRCGFCAEACPASLLPQQLYWYARVEDREKLQAYNLFDCIECGACSYVCPSTIPLVQYYRAAKGDIRIAEAEKEKSDRARDRFEFRKLRLEKAEKDKEAKREARRKAAEQARQQREQSPESPQATAGRQDADMVAAALARVKARQEDPQQQLARAQRSLTSAEGRVERLRGKLEGAEGSQRDQLAAQLKAAELKLQEARQKLDQVQAKPSAAADAVEVQGAVAAPEEKSKAQMAIEKAKAAAAARASMTDADKLAADIEALKARVAKAEARLEKARAENDSNVSAFEAAQEKMQSKLEEKMREQNQQLGGEK</sequence>
<dbReference type="NCBIfam" id="NF003454">
    <property type="entry name" value="PRK05035.1"/>
    <property type="match status" value="1"/>
</dbReference>
<dbReference type="Pfam" id="PF12838">
    <property type="entry name" value="Fer4_7"/>
    <property type="match status" value="1"/>
</dbReference>
<dbReference type="SUPFAM" id="SSF46548">
    <property type="entry name" value="alpha-helical ferredoxin"/>
    <property type="match status" value="1"/>
</dbReference>
<keyword evidence="2 8" id="KW-0004">4Fe-4S</keyword>
<reference evidence="12" key="1">
    <citation type="submission" date="2016-11" db="EMBL/GenBank/DDBJ databases">
        <authorList>
            <person name="Varghese N."/>
            <person name="Submissions S."/>
        </authorList>
    </citation>
    <scope>NUCLEOTIDE SEQUENCE [LARGE SCALE GENOMIC DNA]</scope>
    <source>
        <strain evidence="12">CGMCC 1.7063</strain>
    </source>
</reference>
<dbReference type="Pfam" id="PF01512">
    <property type="entry name" value="Complex1_51K"/>
    <property type="match status" value="1"/>
</dbReference>
<comment type="cofactor">
    <cofactor evidence="8">
        <name>[4Fe-4S] cluster</name>
        <dbReference type="ChEBI" id="CHEBI:49883"/>
    </cofactor>
    <text evidence="8">Binds 2 [4Fe-4S] clusters per subunit.</text>
</comment>
<name>A0A1M5D139_9GAMM</name>
<comment type="subcellular location">
    <subcellularLocation>
        <location evidence="8">Cell inner membrane</location>
        <topology evidence="8">Peripheral membrane protein</topology>
    </subcellularLocation>
</comment>
<dbReference type="AlphaFoldDB" id="A0A1M5D139"/>
<dbReference type="InterPro" id="IPR026902">
    <property type="entry name" value="RnfC_N"/>
</dbReference>
<accession>A0A1M5D139</accession>
<keyword evidence="7 8" id="KW-0411">Iron-sulfur</keyword>
<evidence type="ECO:0000256" key="5">
    <source>
        <dbReference type="ARBA" id="ARBA00022982"/>
    </source>
</evidence>
<dbReference type="GO" id="GO:0009055">
    <property type="term" value="F:electron transfer activity"/>
    <property type="evidence" value="ECO:0007669"/>
    <property type="project" value="InterPro"/>
</dbReference>
<feature type="compositionally biased region" description="Polar residues" evidence="9">
    <location>
        <begin position="557"/>
        <end position="570"/>
    </location>
</feature>
<feature type="region of interest" description="Disordered" evidence="9">
    <location>
        <begin position="503"/>
        <end position="574"/>
    </location>
</feature>
<evidence type="ECO:0000259" key="10">
    <source>
        <dbReference type="PROSITE" id="PS51379"/>
    </source>
</evidence>
<dbReference type="PROSITE" id="PS00198">
    <property type="entry name" value="4FE4S_FER_1"/>
    <property type="match status" value="1"/>
</dbReference>
<dbReference type="InterPro" id="IPR011538">
    <property type="entry name" value="Nuo51_FMN-bd"/>
</dbReference>
<dbReference type="EC" id="7.-.-.-" evidence="8"/>
<keyword evidence="8" id="KW-0472">Membrane</keyword>